<dbReference type="RefSeq" id="WP_183909401.1">
    <property type="nucleotide sequence ID" value="NZ_JACHXZ010000002.1"/>
</dbReference>
<protein>
    <submittedName>
        <fullName evidence="1">Uncharacterized protein</fullName>
    </submittedName>
</protein>
<name>A0A839UK83_9GAMM</name>
<reference evidence="1 2" key="1">
    <citation type="submission" date="2020-08" db="EMBL/GenBank/DDBJ databases">
        <title>Genomic Encyclopedia of Type Strains, Phase III (KMG-III): the genomes of soil and plant-associated and newly described type strains.</title>
        <authorList>
            <person name="Whitman W."/>
        </authorList>
    </citation>
    <scope>NUCLEOTIDE SEQUENCE [LARGE SCALE GENOMIC DNA]</scope>
    <source>
        <strain evidence="1 2">CECT 8571</strain>
    </source>
</reference>
<organism evidence="1 2">
    <name type="scientific">Simiduia aestuariiviva</name>
    <dbReference type="NCBI Taxonomy" id="1510459"/>
    <lineage>
        <taxon>Bacteria</taxon>
        <taxon>Pseudomonadati</taxon>
        <taxon>Pseudomonadota</taxon>
        <taxon>Gammaproteobacteria</taxon>
        <taxon>Cellvibrionales</taxon>
        <taxon>Cellvibrionaceae</taxon>
        <taxon>Simiduia</taxon>
    </lineage>
</organism>
<accession>A0A839UK83</accession>
<dbReference type="AlphaFoldDB" id="A0A839UK83"/>
<comment type="caution">
    <text evidence="1">The sequence shown here is derived from an EMBL/GenBank/DDBJ whole genome shotgun (WGS) entry which is preliminary data.</text>
</comment>
<evidence type="ECO:0000313" key="2">
    <source>
        <dbReference type="Proteomes" id="UP000559987"/>
    </source>
</evidence>
<evidence type="ECO:0000313" key="1">
    <source>
        <dbReference type="EMBL" id="MBB3168033.1"/>
    </source>
</evidence>
<gene>
    <name evidence="1" type="ORF">FHS30_001217</name>
</gene>
<keyword evidence="2" id="KW-1185">Reference proteome</keyword>
<sequence length="291" mass="32527">MTDHTPDWASLVFDPTFLARVDKLALKRFGQPGLAEEAASFVLEGLSQNQWAACTHYSGRAKPLTYLLTLVNNLLEAFSRQRFGRPRPPEWLKREGDLWVQLWAKVCLERQLIPSVIDAYSSLREPDFIRDIIRTIKARLPWCGESQREIPADCFQCGTEDPHSPDIEDASIAQRLDEQALEVTLAHLHAVFFSADCPSDANMTNANIDPTTPRNANWQALRAQLDLTAQEHLLLKLVHQEGVKLNQVAKILAMPSYQPGRLLKALYARIAGALAACNITIDHTQLGGPDA</sequence>
<dbReference type="EMBL" id="JACHXZ010000002">
    <property type="protein sequence ID" value="MBB3168033.1"/>
    <property type="molecule type" value="Genomic_DNA"/>
</dbReference>
<dbReference type="Proteomes" id="UP000559987">
    <property type="component" value="Unassembled WGS sequence"/>
</dbReference>
<proteinExistence type="predicted"/>